<organism evidence="3 4">
    <name type="scientific">Rhipicephalus microplus</name>
    <name type="common">Cattle tick</name>
    <name type="synonym">Boophilus microplus</name>
    <dbReference type="NCBI Taxonomy" id="6941"/>
    <lineage>
        <taxon>Eukaryota</taxon>
        <taxon>Metazoa</taxon>
        <taxon>Ecdysozoa</taxon>
        <taxon>Arthropoda</taxon>
        <taxon>Chelicerata</taxon>
        <taxon>Arachnida</taxon>
        <taxon>Acari</taxon>
        <taxon>Parasitiformes</taxon>
        <taxon>Ixodida</taxon>
        <taxon>Ixodoidea</taxon>
        <taxon>Ixodidae</taxon>
        <taxon>Rhipicephalinae</taxon>
        <taxon>Rhipicephalus</taxon>
        <taxon>Boophilus</taxon>
    </lineage>
</organism>
<dbReference type="Proteomes" id="UP000821866">
    <property type="component" value="Chromosome 7"/>
</dbReference>
<dbReference type="InterPro" id="IPR036514">
    <property type="entry name" value="SGNH_hydro_sf"/>
</dbReference>
<gene>
    <name evidence="3" type="ORF">HPB51_009487</name>
</gene>
<protein>
    <recommendedName>
        <fullName evidence="2">SGNH hydrolase-type esterase domain-containing protein</fullName>
    </recommendedName>
</protein>
<reference evidence="3" key="1">
    <citation type="journal article" date="2020" name="Cell">
        <title>Large-Scale Comparative Analyses of Tick Genomes Elucidate Their Genetic Diversity and Vector Capacities.</title>
        <authorList>
            <consortium name="Tick Genome and Microbiome Consortium (TIGMIC)"/>
            <person name="Jia N."/>
            <person name="Wang J."/>
            <person name="Shi W."/>
            <person name="Du L."/>
            <person name="Sun Y."/>
            <person name="Zhan W."/>
            <person name="Jiang J.F."/>
            <person name="Wang Q."/>
            <person name="Zhang B."/>
            <person name="Ji P."/>
            <person name="Bell-Sakyi L."/>
            <person name="Cui X.M."/>
            <person name="Yuan T.T."/>
            <person name="Jiang B.G."/>
            <person name="Yang W.F."/>
            <person name="Lam T.T."/>
            <person name="Chang Q.C."/>
            <person name="Ding S.J."/>
            <person name="Wang X.J."/>
            <person name="Zhu J.G."/>
            <person name="Ruan X.D."/>
            <person name="Zhao L."/>
            <person name="Wei J.T."/>
            <person name="Ye R.Z."/>
            <person name="Que T.C."/>
            <person name="Du C.H."/>
            <person name="Zhou Y.H."/>
            <person name="Cheng J.X."/>
            <person name="Dai P.F."/>
            <person name="Guo W.B."/>
            <person name="Han X.H."/>
            <person name="Huang E.J."/>
            <person name="Li L.F."/>
            <person name="Wei W."/>
            <person name="Gao Y.C."/>
            <person name="Liu J.Z."/>
            <person name="Shao H.Z."/>
            <person name="Wang X."/>
            <person name="Wang C.C."/>
            <person name="Yang T.C."/>
            <person name="Huo Q.B."/>
            <person name="Li W."/>
            <person name="Chen H.Y."/>
            <person name="Chen S.E."/>
            <person name="Zhou L.G."/>
            <person name="Ni X.B."/>
            <person name="Tian J.H."/>
            <person name="Sheng Y."/>
            <person name="Liu T."/>
            <person name="Pan Y.S."/>
            <person name="Xia L.Y."/>
            <person name="Li J."/>
            <person name="Zhao F."/>
            <person name="Cao W.C."/>
        </authorList>
    </citation>
    <scope>NUCLEOTIDE SEQUENCE</scope>
    <source>
        <strain evidence="3">Rmic-2018</strain>
    </source>
</reference>
<feature type="region of interest" description="Disordered" evidence="1">
    <location>
        <begin position="227"/>
        <end position="365"/>
    </location>
</feature>
<evidence type="ECO:0000313" key="3">
    <source>
        <dbReference type="EMBL" id="KAH8020918.1"/>
    </source>
</evidence>
<sequence length="587" mass="64429">MAAARAFRKQLTWRFPIHGVSTAIVGDSQLKYLHQHFDPASPYSPAFICQPGACIGDIGELLDFVPKGTSNLILHIGTNDQANTDAPTAFNRYVALLDRIRHERPDIPMVFATLVLPRAPNQRLHRHNWRAVRRFHFEAREFNLRLLSLCHEREGVFYVNHRIDALPPWTVGAADGLHPSFAGVSLLAWNIYNLLLDLRRPYINNWLEHAPQPEAGAYELRETPSYTQALQRDSSDATCRGGKEKNMNPAAPETVAARSPGQHTPSGPPSPSAQLPSRLPRLSSTPATHTPETVTKGNPGQQQRPAVPKSTATSGQNKPPARKNQQPTSSTNKQQPPGANSRRLQASSSREAQRDGAPTQTREGVFYGNHRIDALPPWTVLAADGLHPSFAGVSLLAWNIYNLLLDLRRPYINNWLKHAPQPEAGAYEIRETPSYSQALRRDSSDATCRGGKEKNMNPAAPETVAARSPGQHTPSGPPSPSAQLPSRLPRLSSTPTTHTPETVTKGDPGQQQRPAVPKSTATSGQNKPPARKNQQPTSSTNKQQPPGANSRRLQASSSREAQRDGAPTQTRYDIRAPCGPIRRVCTK</sequence>
<dbReference type="SUPFAM" id="SSF52266">
    <property type="entry name" value="SGNH hydrolase"/>
    <property type="match status" value="1"/>
</dbReference>
<keyword evidence="4" id="KW-1185">Reference proteome</keyword>
<reference evidence="3" key="2">
    <citation type="submission" date="2021-09" db="EMBL/GenBank/DDBJ databases">
        <authorList>
            <person name="Jia N."/>
            <person name="Wang J."/>
            <person name="Shi W."/>
            <person name="Du L."/>
            <person name="Sun Y."/>
            <person name="Zhan W."/>
            <person name="Jiang J."/>
            <person name="Wang Q."/>
            <person name="Zhang B."/>
            <person name="Ji P."/>
            <person name="Sakyi L.B."/>
            <person name="Cui X."/>
            <person name="Yuan T."/>
            <person name="Jiang B."/>
            <person name="Yang W."/>
            <person name="Lam T.T.-Y."/>
            <person name="Chang Q."/>
            <person name="Ding S."/>
            <person name="Wang X."/>
            <person name="Zhu J."/>
            <person name="Ruan X."/>
            <person name="Zhao L."/>
            <person name="Wei J."/>
            <person name="Que T."/>
            <person name="Du C."/>
            <person name="Cheng J."/>
            <person name="Dai P."/>
            <person name="Han X."/>
            <person name="Huang E."/>
            <person name="Gao Y."/>
            <person name="Liu J."/>
            <person name="Shao H."/>
            <person name="Ye R."/>
            <person name="Li L."/>
            <person name="Wei W."/>
            <person name="Wang X."/>
            <person name="Wang C."/>
            <person name="Huo Q."/>
            <person name="Li W."/>
            <person name="Guo W."/>
            <person name="Chen H."/>
            <person name="Chen S."/>
            <person name="Zhou L."/>
            <person name="Zhou L."/>
            <person name="Ni X."/>
            <person name="Tian J."/>
            <person name="Zhou Y."/>
            <person name="Sheng Y."/>
            <person name="Liu T."/>
            <person name="Pan Y."/>
            <person name="Xia L."/>
            <person name="Li J."/>
            <person name="Zhao F."/>
            <person name="Cao W."/>
        </authorList>
    </citation>
    <scope>NUCLEOTIDE SEQUENCE</scope>
    <source>
        <strain evidence="3">Rmic-2018</strain>
        <tissue evidence="3">Larvae</tissue>
    </source>
</reference>
<feature type="region of interest" description="Disordered" evidence="1">
    <location>
        <begin position="432"/>
        <end position="587"/>
    </location>
</feature>
<feature type="compositionally biased region" description="Polar residues" evidence="1">
    <location>
        <begin position="509"/>
        <end position="559"/>
    </location>
</feature>
<name>A0A9J6DG62_RHIMP</name>
<dbReference type="Pfam" id="PF13472">
    <property type="entry name" value="Lipase_GDSL_2"/>
    <property type="match status" value="1"/>
</dbReference>
<dbReference type="AlphaFoldDB" id="A0A9J6DG62"/>
<dbReference type="Gene3D" id="3.40.50.1110">
    <property type="entry name" value="SGNH hydrolase"/>
    <property type="match status" value="1"/>
</dbReference>
<feature type="compositionally biased region" description="Polar residues" evidence="1">
    <location>
        <begin position="282"/>
        <end position="350"/>
    </location>
</feature>
<proteinExistence type="predicted"/>
<dbReference type="InterPro" id="IPR013830">
    <property type="entry name" value="SGNH_hydro"/>
</dbReference>
<evidence type="ECO:0000259" key="2">
    <source>
        <dbReference type="Pfam" id="PF13472"/>
    </source>
</evidence>
<feature type="compositionally biased region" description="Basic and acidic residues" evidence="1">
    <location>
        <begin position="439"/>
        <end position="455"/>
    </location>
</feature>
<comment type="caution">
    <text evidence="3">The sequence shown here is derived from an EMBL/GenBank/DDBJ whole genome shotgun (WGS) entry which is preliminary data.</text>
</comment>
<evidence type="ECO:0000313" key="4">
    <source>
        <dbReference type="Proteomes" id="UP000821866"/>
    </source>
</evidence>
<feature type="domain" description="SGNH hydrolase-type esterase" evidence="2">
    <location>
        <begin position="8"/>
        <end position="183"/>
    </location>
</feature>
<feature type="compositionally biased region" description="Low complexity" evidence="1">
    <location>
        <begin position="494"/>
        <end position="503"/>
    </location>
</feature>
<accession>A0A9J6DG62</accession>
<evidence type="ECO:0000256" key="1">
    <source>
        <dbReference type="SAM" id="MobiDB-lite"/>
    </source>
</evidence>
<dbReference type="EMBL" id="JABSTU010000009">
    <property type="protein sequence ID" value="KAH8020918.1"/>
    <property type="molecule type" value="Genomic_DNA"/>
</dbReference>